<proteinExistence type="predicted"/>
<evidence type="ECO:0000313" key="3">
    <source>
        <dbReference type="Proteomes" id="UP000247832"/>
    </source>
</evidence>
<sequence length="1027" mass="109230">MPTPETATPAARTIAPPARLHPELDCGTGEWDKLVYGNHRIVVMAPGSDGGPAGPRATSVILPWRRQDPDPAAVDVIVVSAATGARVRNVVAGERSAAAGRFTFEPVDGAGTYYFYYLPYAMVGSAHYPQAQYLPARPTADPAWVRDVAGSVWAAESRLSGSAHPEAMAVRYESASAWDSLAPMNFTATGAELSAVHARYAGAPFLLFAQDRRHAISMKDAMPAHWAIAGPAAVAGGNAETLCLSAQPGEDYVIQLGLYAQAELTGVCVDVTAQTGGDVVAARCINTAGIDHRGRPFNKTLVVADGAVQALFVVIPVPAAAAGSSVEAVITVSTSAGTAELPVRLDVAAEAEADIAAGGIGDPRELRRLAWLDSTLAHDDELVRPFIPVTLDEDTRTLGILGRTMALAATGLPAQLCSTFTAAVTGTDGPVRTLLRQPLAVMADLVDGPVQWDHSPLAFTVHGPARIGWTCTWTSPRTPLQVTVEAQLEADGAADCAVRLHVPDGAAAVELEDVRLVMALQADAVPYSMGLGTPGGRRIPNLDWSWDVPTRNQESIWLGDANIGVQLALRDDNYERPLNTNFYRQKPLTAPESWANPGAEVTRAGVTLKEVAGANGGDAVVLEAFSGGRTMAPGESLNYGFRLLLTPFKPINPARQLANRYFHDQGSVAEIAATGATVVNIHHATALAPFINDPLLSSDALAGYVDEAHAAGLKVKVYDTVRELTAHSPDLLPMLSLNGEIFSDGPGRGHIWLQEHAGANYVSAWHAPNVDDIAVVTAGESRLQNWYIRGLDELIRRTGLDGIYLDDIAYDRHAMKRVRKVLQRRCADPEIDIHSANQFNGKDGFASSANMYLEQLPYTDRLWLGEYFDYDNTDPAYWLVEVSGIPFGLMGEMLEGGGNPWRGLVFGMTGRAPRVDNRPLWAFWAAHGLAAAPMVGHWDPAVPVRTNHPGVLATSWITPTGVVVALASWAPEPVAVTLEFADGFESLAVSTIAAPAIDGFQPGNRYSAGSAITVEPGRGTLLVIDGA</sequence>
<dbReference type="Pfam" id="PF19543">
    <property type="entry name" value="GH123_N"/>
    <property type="match status" value="1"/>
</dbReference>
<comment type="caution">
    <text evidence="2">The sequence shown here is derived from an EMBL/GenBank/DDBJ whole genome shotgun (WGS) entry which is preliminary data.</text>
</comment>
<dbReference type="RefSeq" id="WP_110501447.1">
    <property type="nucleotide sequence ID" value="NZ_QJVD01000013.1"/>
</dbReference>
<protein>
    <recommendedName>
        <fullName evidence="1">Glycoside hydrolase 123-like N-terminal domain-containing protein</fullName>
    </recommendedName>
</protein>
<gene>
    <name evidence="2" type="ORF">CVV68_13040</name>
</gene>
<evidence type="ECO:0000313" key="2">
    <source>
        <dbReference type="EMBL" id="PYI66730.1"/>
    </source>
</evidence>
<dbReference type="AlphaFoldDB" id="A0A2V5LIH0"/>
<dbReference type="EMBL" id="QJVD01000013">
    <property type="protein sequence ID" value="PYI66730.1"/>
    <property type="molecule type" value="Genomic_DNA"/>
</dbReference>
<feature type="domain" description="Glycoside hydrolase 123-like N-terminal" evidence="1">
    <location>
        <begin position="30"/>
        <end position="1024"/>
    </location>
</feature>
<reference evidence="2 3" key="1">
    <citation type="submission" date="2018-05" db="EMBL/GenBank/DDBJ databases">
        <title>Genetic diversity of glacier-inhabiting Cryobacterium bacteria in China and description of Cryobacterium mengkeensis sp. nov. and Arthrobacter glacialis sp. nov.</title>
        <authorList>
            <person name="Liu Q."/>
            <person name="Xin Y.-H."/>
        </authorList>
    </citation>
    <scope>NUCLEOTIDE SEQUENCE [LARGE SCALE GENOMIC DNA]</scope>
    <source>
        <strain evidence="2 3">LI2</strain>
    </source>
</reference>
<name>A0A2V5LIH0_9MICC</name>
<dbReference type="InterPro" id="IPR045711">
    <property type="entry name" value="GH123-like_N"/>
</dbReference>
<evidence type="ECO:0000259" key="1">
    <source>
        <dbReference type="Pfam" id="PF19543"/>
    </source>
</evidence>
<keyword evidence="3" id="KW-1185">Reference proteome</keyword>
<dbReference type="OrthoDB" id="601823at2"/>
<dbReference type="Proteomes" id="UP000247832">
    <property type="component" value="Unassembled WGS sequence"/>
</dbReference>
<organism evidence="2 3">
    <name type="scientific">Arthrobacter livingstonensis</name>
    <dbReference type="NCBI Taxonomy" id="670078"/>
    <lineage>
        <taxon>Bacteria</taxon>
        <taxon>Bacillati</taxon>
        <taxon>Actinomycetota</taxon>
        <taxon>Actinomycetes</taxon>
        <taxon>Micrococcales</taxon>
        <taxon>Micrococcaceae</taxon>
        <taxon>Arthrobacter</taxon>
    </lineage>
</organism>
<accession>A0A2V5LIH0</accession>